<gene>
    <name evidence="3" type="ORF">SV7mr_40690</name>
</gene>
<feature type="signal peptide" evidence="2">
    <location>
        <begin position="1"/>
        <end position="19"/>
    </location>
</feature>
<organism evidence="3 4">
    <name type="scientific">Stieleria bergensis</name>
    <dbReference type="NCBI Taxonomy" id="2528025"/>
    <lineage>
        <taxon>Bacteria</taxon>
        <taxon>Pseudomonadati</taxon>
        <taxon>Planctomycetota</taxon>
        <taxon>Planctomycetia</taxon>
        <taxon>Pirellulales</taxon>
        <taxon>Pirellulaceae</taxon>
        <taxon>Stieleria</taxon>
    </lineage>
</organism>
<dbReference type="AlphaFoldDB" id="A0A517SZM5"/>
<accession>A0A517SZM5</accession>
<keyword evidence="4" id="KW-1185">Reference proteome</keyword>
<dbReference type="OrthoDB" id="213762at2"/>
<dbReference type="RefSeq" id="WP_145275665.1">
    <property type="nucleotide sequence ID" value="NZ_CP036272.1"/>
</dbReference>
<keyword evidence="2" id="KW-0732">Signal</keyword>
<dbReference type="SUPFAM" id="SSF49464">
    <property type="entry name" value="Carboxypeptidase regulatory domain-like"/>
    <property type="match status" value="1"/>
</dbReference>
<evidence type="ECO:0000256" key="2">
    <source>
        <dbReference type="SAM" id="SignalP"/>
    </source>
</evidence>
<evidence type="ECO:0000256" key="1">
    <source>
        <dbReference type="SAM" id="MobiDB-lite"/>
    </source>
</evidence>
<sequence length="157" mass="15595" precursor="true">MRHFIRTLAVMALAFPIIGCGGGADHPPVAEVTGVVTKQGQPLVGARVEFYPVNNGAASYGKTDAQGKFELRYSTGGPGAAVDTHSVTIIGGSVNAAPVTQVSGGGADSAEGTLAPMADPEAKPDTKRGGPGAASGEIKGLSAEVTAEGPNVIQLAI</sequence>
<reference evidence="3 4" key="1">
    <citation type="submission" date="2019-02" db="EMBL/GenBank/DDBJ databases">
        <title>Deep-cultivation of Planctomycetes and their phenomic and genomic characterization uncovers novel biology.</title>
        <authorList>
            <person name="Wiegand S."/>
            <person name="Jogler M."/>
            <person name="Boedeker C."/>
            <person name="Pinto D."/>
            <person name="Vollmers J."/>
            <person name="Rivas-Marin E."/>
            <person name="Kohn T."/>
            <person name="Peeters S.H."/>
            <person name="Heuer A."/>
            <person name="Rast P."/>
            <person name="Oberbeckmann S."/>
            <person name="Bunk B."/>
            <person name="Jeske O."/>
            <person name="Meyerdierks A."/>
            <person name="Storesund J.E."/>
            <person name="Kallscheuer N."/>
            <person name="Luecker S."/>
            <person name="Lage O.M."/>
            <person name="Pohl T."/>
            <person name="Merkel B.J."/>
            <person name="Hornburger P."/>
            <person name="Mueller R.-W."/>
            <person name="Bruemmer F."/>
            <person name="Labrenz M."/>
            <person name="Spormann A.M."/>
            <person name="Op den Camp H."/>
            <person name="Overmann J."/>
            <person name="Amann R."/>
            <person name="Jetten M.S.M."/>
            <person name="Mascher T."/>
            <person name="Medema M.H."/>
            <person name="Devos D.P."/>
            <person name="Kaster A.-K."/>
            <person name="Ovreas L."/>
            <person name="Rohde M."/>
            <person name="Galperin M.Y."/>
            <person name="Jogler C."/>
        </authorList>
    </citation>
    <scope>NUCLEOTIDE SEQUENCE [LARGE SCALE GENOMIC DNA]</scope>
    <source>
        <strain evidence="3 4">SV_7m_r</strain>
    </source>
</reference>
<name>A0A517SZM5_9BACT</name>
<dbReference type="EMBL" id="CP036272">
    <property type="protein sequence ID" value="QDT61532.1"/>
    <property type="molecule type" value="Genomic_DNA"/>
</dbReference>
<evidence type="ECO:0008006" key="5">
    <source>
        <dbReference type="Google" id="ProtNLM"/>
    </source>
</evidence>
<feature type="region of interest" description="Disordered" evidence="1">
    <location>
        <begin position="103"/>
        <end position="143"/>
    </location>
</feature>
<evidence type="ECO:0000313" key="3">
    <source>
        <dbReference type="EMBL" id="QDT61532.1"/>
    </source>
</evidence>
<dbReference type="Proteomes" id="UP000315003">
    <property type="component" value="Chromosome"/>
</dbReference>
<dbReference type="InterPro" id="IPR008969">
    <property type="entry name" value="CarboxyPept-like_regulatory"/>
</dbReference>
<feature type="chain" id="PRO_5022115570" description="Carboxypeptidase regulatory-like domain-containing protein" evidence="2">
    <location>
        <begin position="20"/>
        <end position="157"/>
    </location>
</feature>
<protein>
    <recommendedName>
        <fullName evidence="5">Carboxypeptidase regulatory-like domain-containing protein</fullName>
    </recommendedName>
</protein>
<evidence type="ECO:0000313" key="4">
    <source>
        <dbReference type="Proteomes" id="UP000315003"/>
    </source>
</evidence>
<proteinExistence type="predicted"/>